<feature type="region of interest" description="Disordered" evidence="1">
    <location>
        <begin position="232"/>
        <end position="254"/>
    </location>
</feature>
<gene>
    <name evidence="4" type="primary">LOC111108070</name>
</gene>
<proteinExistence type="predicted"/>
<dbReference type="Gene3D" id="2.170.300.10">
    <property type="entry name" value="Tie2 ligand-binding domain superfamily"/>
    <property type="match status" value="2"/>
</dbReference>
<keyword evidence="3" id="KW-1185">Reference proteome</keyword>
<feature type="signal peptide" evidence="2">
    <location>
        <begin position="1"/>
        <end position="20"/>
    </location>
</feature>
<keyword evidence="2" id="KW-0732">Signal</keyword>
<name>A0A8B8B990_CRAVI</name>
<accession>A0A8B8B990</accession>
<dbReference type="OrthoDB" id="192253at2759"/>
<evidence type="ECO:0000256" key="2">
    <source>
        <dbReference type="SAM" id="SignalP"/>
    </source>
</evidence>
<reference evidence="4" key="1">
    <citation type="submission" date="2025-08" db="UniProtKB">
        <authorList>
            <consortium name="RefSeq"/>
        </authorList>
    </citation>
    <scope>IDENTIFICATION</scope>
    <source>
        <tissue evidence="4">Whole sample</tissue>
    </source>
</reference>
<dbReference type="Proteomes" id="UP000694844">
    <property type="component" value="Chromosome 8"/>
</dbReference>
<evidence type="ECO:0000313" key="3">
    <source>
        <dbReference type="Proteomes" id="UP000694844"/>
    </source>
</evidence>
<dbReference type="GeneID" id="111108070"/>
<dbReference type="RefSeq" id="XP_022299299.1">
    <property type="nucleotide sequence ID" value="XM_022443591.1"/>
</dbReference>
<organism evidence="3 4">
    <name type="scientific">Crassostrea virginica</name>
    <name type="common">Eastern oyster</name>
    <dbReference type="NCBI Taxonomy" id="6565"/>
    <lineage>
        <taxon>Eukaryota</taxon>
        <taxon>Metazoa</taxon>
        <taxon>Spiralia</taxon>
        <taxon>Lophotrochozoa</taxon>
        <taxon>Mollusca</taxon>
        <taxon>Bivalvia</taxon>
        <taxon>Autobranchia</taxon>
        <taxon>Pteriomorphia</taxon>
        <taxon>Ostreida</taxon>
        <taxon>Ostreoidea</taxon>
        <taxon>Ostreidae</taxon>
        <taxon>Crassostrea</taxon>
    </lineage>
</organism>
<sequence>MHFNTTKSCLLAIVFTNIRGISLPSTLKPRFEKNGTMTCVSNYYLNGDVCTECPAGYYGFNCSSPCPPQTYGTNCAEQCSCSSASCHHVFGCNVREDCPVGYYGYNCSFSCPAPTYGNGCAETCSCSNASCHHVYGCNLTTENRERYDEPRNCSEPCNQLNHEVCNSSNNSCHSLHGCITNGSVNGKGEEPNIKRHLLYKCIRISIITSGTLISASLLLLIAREVYKLSLQGNRQHPRDTQNTEDVDNIYTDIT</sequence>
<evidence type="ECO:0000313" key="4">
    <source>
        <dbReference type="RefSeq" id="XP_022299299.1"/>
    </source>
</evidence>
<dbReference type="KEGG" id="cvn:111108070"/>
<dbReference type="AlphaFoldDB" id="A0A8B8B990"/>
<feature type="chain" id="PRO_5034910071" evidence="2">
    <location>
        <begin position="21"/>
        <end position="254"/>
    </location>
</feature>
<evidence type="ECO:0000256" key="1">
    <source>
        <dbReference type="SAM" id="MobiDB-lite"/>
    </source>
</evidence>
<protein>
    <submittedName>
        <fullName evidence="4">Protein draper-like</fullName>
    </submittedName>
</protein>